<sequence length="52" mass="6138">MALMFGVSGSVLFLHVKDFLKLEINPRFDCSRNRKFWVWLVAQHVGLQEKFV</sequence>
<proteinExistence type="predicted"/>
<name>A0A922K0E7_CARIL</name>
<dbReference type="Proteomes" id="UP000811246">
    <property type="component" value="Chromosome 3"/>
</dbReference>
<dbReference type="EMBL" id="CM031827">
    <property type="protein sequence ID" value="KAG6722692.1"/>
    <property type="molecule type" value="Genomic_DNA"/>
</dbReference>
<dbReference type="AlphaFoldDB" id="A0A922K0E7"/>
<evidence type="ECO:0000313" key="2">
    <source>
        <dbReference type="Proteomes" id="UP000811246"/>
    </source>
</evidence>
<comment type="caution">
    <text evidence="1">The sequence shown here is derived from an EMBL/GenBank/DDBJ whole genome shotgun (WGS) entry which is preliminary data.</text>
</comment>
<accession>A0A922K0E7</accession>
<reference evidence="1" key="1">
    <citation type="submission" date="2021-01" db="EMBL/GenBank/DDBJ databases">
        <authorList>
            <person name="Lovell J.T."/>
            <person name="Bentley N."/>
            <person name="Bhattarai G."/>
            <person name="Jenkins J.W."/>
            <person name="Sreedasyam A."/>
            <person name="Alarcon Y."/>
            <person name="Bock C."/>
            <person name="Boston L."/>
            <person name="Carlson J."/>
            <person name="Cervantes K."/>
            <person name="Clermont K."/>
            <person name="Krom N."/>
            <person name="Kubenka K."/>
            <person name="Mamidi S."/>
            <person name="Mattison C."/>
            <person name="Monteros M."/>
            <person name="Pisani C."/>
            <person name="Plott C."/>
            <person name="Rajasekar S."/>
            <person name="Rhein H.S."/>
            <person name="Rohla C."/>
            <person name="Song M."/>
            <person name="Hilaire R.S."/>
            <person name="Shu S."/>
            <person name="Wells L."/>
            <person name="Wang X."/>
            <person name="Webber J."/>
            <person name="Heerema R.J."/>
            <person name="Klein P."/>
            <person name="Conner P."/>
            <person name="Grauke L."/>
            <person name="Grimwood J."/>
            <person name="Schmutz J."/>
            <person name="Randall J.J."/>
        </authorList>
    </citation>
    <scope>NUCLEOTIDE SEQUENCE</scope>
    <source>
        <tissue evidence="1">Leaf</tissue>
    </source>
</reference>
<evidence type="ECO:0000313" key="1">
    <source>
        <dbReference type="EMBL" id="KAG6722692.1"/>
    </source>
</evidence>
<protein>
    <submittedName>
        <fullName evidence="1">Uncharacterized protein</fullName>
    </submittedName>
</protein>
<organism evidence="1 2">
    <name type="scientific">Carya illinoinensis</name>
    <name type="common">Pecan</name>
    <dbReference type="NCBI Taxonomy" id="32201"/>
    <lineage>
        <taxon>Eukaryota</taxon>
        <taxon>Viridiplantae</taxon>
        <taxon>Streptophyta</taxon>
        <taxon>Embryophyta</taxon>
        <taxon>Tracheophyta</taxon>
        <taxon>Spermatophyta</taxon>
        <taxon>Magnoliopsida</taxon>
        <taxon>eudicotyledons</taxon>
        <taxon>Gunneridae</taxon>
        <taxon>Pentapetalae</taxon>
        <taxon>rosids</taxon>
        <taxon>fabids</taxon>
        <taxon>Fagales</taxon>
        <taxon>Juglandaceae</taxon>
        <taxon>Carya</taxon>
    </lineage>
</organism>
<gene>
    <name evidence="1" type="ORF">I3842_03G172800</name>
</gene>